<reference evidence="1" key="1">
    <citation type="journal article" date="2020" name="Nature">
        <title>Giant virus diversity and host interactions through global metagenomics.</title>
        <authorList>
            <person name="Schulz F."/>
            <person name="Roux S."/>
            <person name="Paez-Espino D."/>
            <person name="Jungbluth S."/>
            <person name="Walsh D.A."/>
            <person name="Denef V.J."/>
            <person name="McMahon K.D."/>
            <person name="Konstantinidis K.T."/>
            <person name="Eloe-Fadrosh E.A."/>
            <person name="Kyrpides N.C."/>
            <person name="Woyke T."/>
        </authorList>
    </citation>
    <scope>NUCLEOTIDE SEQUENCE</scope>
    <source>
        <strain evidence="1">GVMAG-M-3300023184-191</strain>
    </source>
</reference>
<dbReference type="EMBL" id="MN740101">
    <property type="protein sequence ID" value="QHT87768.1"/>
    <property type="molecule type" value="Genomic_DNA"/>
</dbReference>
<protein>
    <submittedName>
        <fullName evidence="1">Uncharacterized protein</fullName>
    </submittedName>
</protein>
<dbReference type="AlphaFoldDB" id="A0A6C0I428"/>
<organism evidence="1">
    <name type="scientific">viral metagenome</name>
    <dbReference type="NCBI Taxonomy" id="1070528"/>
    <lineage>
        <taxon>unclassified sequences</taxon>
        <taxon>metagenomes</taxon>
        <taxon>organismal metagenomes</taxon>
    </lineage>
</organism>
<evidence type="ECO:0000313" key="1">
    <source>
        <dbReference type="EMBL" id="QHT87768.1"/>
    </source>
</evidence>
<proteinExistence type="predicted"/>
<sequence length="220" mass="24733">MQMQMQLTTWAILAMFIIGLLFTMTHTSNNVKEAFEGRSDDKPNQDRCPNILIQKGSELYLHNSRLAKVPGVNPLKFNNLEEYVEFMEWQRSQGIRCPVLFLQNSFDAQGKPIYKIRPSPMDLQGGLPPVASFGMVMDENEYINKNSNHIEDTDNPPMDANAYPAFDPMDPNVGSAQYNLKNTKGVSPNPMHTNWGGDSYTKSLINAGKYAGNEVSIRVP</sequence>
<name>A0A6C0I428_9ZZZZ</name>
<accession>A0A6C0I428</accession>